<dbReference type="Proteomes" id="UP001629059">
    <property type="component" value="Unassembled WGS sequence"/>
</dbReference>
<dbReference type="Gene3D" id="2.60.120.10">
    <property type="entry name" value="Jelly Rolls"/>
    <property type="match status" value="1"/>
</dbReference>
<dbReference type="SUPFAM" id="SSF51182">
    <property type="entry name" value="RmlC-like cupins"/>
    <property type="match status" value="1"/>
</dbReference>
<reference evidence="2 3" key="1">
    <citation type="submission" date="2024-06" db="EMBL/GenBank/DDBJ databases">
        <authorList>
            <person name="Kaempfer P."/>
            <person name="Viver T."/>
        </authorList>
    </citation>
    <scope>NUCLEOTIDE SEQUENCE [LARGE SCALE GENOMIC DNA]</scope>
    <source>
        <strain evidence="2 3">ST-75</strain>
    </source>
</reference>
<dbReference type="RefSeq" id="WP_408075424.1">
    <property type="nucleotide sequence ID" value="NZ_JBELQB010000010.1"/>
</dbReference>
<gene>
    <name evidence="2" type="ORF">ABS768_13195</name>
</gene>
<dbReference type="InterPro" id="IPR014710">
    <property type="entry name" value="RmlC-like_jellyroll"/>
</dbReference>
<dbReference type="EMBL" id="JBELQB010000010">
    <property type="protein sequence ID" value="MFL9838464.1"/>
    <property type="molecule type" value="Genomic_DNA"/>
</dbReference>
<accession>A0ABW8YE70</accession>
<keyword evidence="3" id="KW-1185">Reference proteome</keyword>
<evidence type="ECO:0000313" key="3">
    <source>
        <dbReference type="Proteomes" id="UP001629059"/>
    </source>
</evidence>
<dbReference type="PANTHER" id="PTHR36114">
    <property type="entry name" value="16.7 KDA PROTEIN IN WHIE LOCUS"/>
    <property type="match status" value="1"/>
</dbReference>
<comment type="caution">
    <text evidence="2">The sequence shown here is derived from an EMBL/GenBank/DDBJ whole genome shotgun (WGS) entry which is preliminary data.</text>
</comment>
<dbReference type="InterPro" id="IPR013096">
    <property type="entry name" value="Cupin_2"/>
</dbReference>
<evidence type="ECO:0000259" key="1">
    <source>
        <dbReference type="Pfam" id="PF07883"/>
    </source>
</evidence>
<dbReference type="InterPro" id="IPR052044">
    <property type="entry name" value="PKS_Associated_Protein"/>
</dbReference>
<evidence type="ECO:0000313" key="2">
    <source>
        <dbReference type="EMBL" id="MFL9838464.1"/>
    </source>
</evidence>
<dbReference type="PANTHER" id="PTHR36114:SF1">
    <property type="entry name" value="16.7 KDA PROTEIN IN WHIE LOCUS"/>
    <property type="match status" value="1"/>
</dbReference>
<dbReference type="Pfam" id="PF07883">
    <property type="entry name" value="Cupin_2"/>
    <property type="match status" value="1"/>
</dbReference>
<name>A0ABW8YE70_9FLAO</name>
<sequence>MEIKTVNLKEKFDSFTEYWNPKIVGELNGQLVKVAKFKDEFVMHKHDNEDEMFLVTEGKLIMELDNKTLEINAGEFVVIPKGTNHKPVAVGEVKVLLFEPNTTLNTGNTENDFTVKNLDRI</sequence>
<feature type="domain" description="Cupin type-2" evidence="1">
    <location>
        <begin position="38"/>
        <end position="96"/>
    </location>
</feature>
<proteinExistence type="predicted"/>
<dbReference type="CDD" id="cd02226">
    <property type="entry name" value="cupin_YdbB-like"/>
    <property type="match status" value="1"/>
</dbReference>
<dbReference type="InterPro" id="IPR011051">
    <property type="entry name" value="RmlC_Cupin_sf"/>
</dbReference>
<organism evidence="2 3">
    <name type="scientific">Flavobacterium rhizophilum</name>
    <dbReference type="NCBI Taxonomy" id="3163296"/>
    <lineage>
        <taxon>Bacteria</taxon>
        <taxon>Pseudomonadati</taxon>
        <taxon>Bacteroidota</taxon>
        <taxon>Flavobacteriia</taxon>
        <taxon>Flavobacteriales</taxon>
        <taxon>Flavobacteriaceae</taxon>
        <taxon>Flavobacterium</taxon>
    </lineage>
</organism>
<protein>
    <submittedName>
        <fullName evidence="2">Cupin domain-containing protein</fullName>
    </submittedName>
</protein>